<feature type="transmembrane region" description="Helical" evidence="4">
    <location>
        <begin position="141"/>
        <end position="163"/>
    </location>
</feature>
<evidence type="ECO:0000259" key="5">
    <source>
        <dbReference type="PROSITE" id="PS50850"/>
    </source>
</evidence>
<evidence type="ECO:0000256" key="3">
    <source>
        <dbReference type="ARBA" id="ARBA00023136"/>
    </source>
</evidence>
<protein>
    <submittedName>
        <fullName evidence="6">MFS transporter</fullName>
    </submittedName>
</protein>
<reference evidence="6 7" key="2">
    <citation type="journal article" date="2021" name="Int. J. Syst. Evol. Microbiol.">
        <title>Isolation and Polyphasic Characterization of Desulfuromonas versatilis sp. Nov., an Electrogenic Bacteria Capable of Versatile Metabolism Isolated from a Graphene Oxide-Reducing Enrichment Culture.</title>
        <authorList>
            <person name="Xie L."/>
            <person name="Yoshida N."/>
            <person name="Ishii S."/>
            <person name="Meng L."/>
        </authorList>
    </citation>
    <scope>NUCLEOTIDE SEQUENCE [LARGE SCALE GENOMIC DNA]</scope>
    <source>
        <strain evidence="6 7">NIT-T3</strain>
    </source>
</reference>
<dbReference type="InterPro" id="IPR050327">
    <property type="entry name" value="Proton-linked_MCT"/>
</dbReference>
<evidence type="ECO:0000256" key="2">
    <source>
        <dbReference type="ARBA" id="ARBA00022989"/>
    </source>
</evidence>
<keyword evidence="2 4" id="KW-1133">Transmembrane helix</keyword>
<feature type="transmembrane region" description="Helical" evidence="4">
    <location>
        <begin position="319"/>
        <end position="341"/>
    </location>
</feature>
<name>A0ABM8I052_9BACT</name>
<feature type="transmembrane region" description="Helical" evidence="4">
    <location>
        <begin position="353"/>
        <end position="376"/>
    </location>
</feature>
<dbReference type="RefSeq" id="WP_221249595.1">
    <property type="nucleotide sequence ID" value="NZ_AP024355.1"/>
</dbReference>
<feature type="transmembrane region" description="Helical" evidence="4">
    <location>
        <begin position="175"/>
        <end position="194"/>
    </location>
</feature>
<dbReference type="InterPro" id="IPR020846">
    <property type="entry name" value="MFS_dom"/>
</dbReference>
<dbReference type="InterPro" id="IPR036259">
    <property type="entry name" value="MFS_trans_sf"/>
</dbReference>
<dbReference type="InterPro" id="IPR010645">
    <property type="entry name" value="MFS_4"/>
</dbReference>
<feature type="domain" description="Major facilitator superfamily (MFS) profile" evidence="5">
    <location>
        <begin position="15"/>
        <end position="408"/>
    </location>
</feature>
<feature type="transmembrane region" description="Helical" evidence="4">
    <location>
        <begin position="268"/>
        <end position="287"/>
    </location>
</feature>
<feature type="transmembrane region" description="Helical" evidence="4">
    <location>
        <begin position="111"/>
        <end position="129"/>
    </location>
</feature>
<evidence type="ECO:0000256" key="1">
    <source>
        <dbReference type="ARBA" id="ARBA00022692"/>
    </source>
</evidence>
<feature type="transmembrane region" description="Helical" evidence="4">
    <location>
        <begin position="82"/>
        <end position="105"/>
    </location>
</feature>
<dbReference type="Proteomes" id="UP001319827">
    <property type="component" value="Chromosome"/>
</dbReference>
<dbReference type="Pfam" id="PF06779">
    <property type="entry name" value="MFS_4"/>
    <property type="match status" value="1"/>
</dbReference>
<feature type="transmembrane region" description="Helical" evidence="4">
    <location>
        <begin position="12"/>
        <end position="35"/>
    </location>
</feature>
<accession>A0ABM8I052</accession>
<dbReference type="PANTHER" id="PTHR11360:SF290">
    <property type="entry name" value="MONOCARBOXYLATE MFS PERMEASE"/>
    <property type="match status" value="1"/>
</dbReference>
<proteinExistence type="predicted"/>
<evidence type="ECO:0000313" key="6">
    <source>
        <dbReference type="EMBL" id="BCR06222.1"/>
    </source>
</evidence>
<feature type="transmembrane region" description="Helical" evidence="4">
    <location>
        <begin position="294"/>
        <end position="313"/>
    </location>
</feature>
<gene>
    <name evidence="6" type="ORF">DESUT3_32910</name>
</gene>
<keyword evidence="3 4" id="KW-0472">Membrane</keyword>
<feature type="transmembrane region" description="Helical" evidence="4">
    <location>
        <begin position="55"/>
        <end position="75"/>
    </location>
</feature>
<evidence type="ECO:0000256" key="4">
    <source>
        <dbReference type="SAM" id="Phobius"/>
    </source>
</evidence>
<dbReference type="PROSITE" id="PS51257">
    <property type="entry name" value="PROKAR_LIPOPROTEIN"/>
    <property type="match status" value="1"/>
</dbReference>
<feature type="transmembrane region" description="Helical" evidence="4">
    <location>
        <begin position="382"/>
        <end position="403"/>
    </location>
</feature>
<dbReference type="Gene3D" id="1.20.1250.20">
    <property type="entry name" value="MFS general substrate transporter like domains"/>
    <property type="match status" value="2"/>
</dbReference>
<reference evidence="6 7" key="1">
    <citation type="journal article" date="2016" name="C (Basel)">
        <title>Selective Growth of and Electricity Production by Marine Exoelectrogenic Bacteria in Self-Aggregated Hydrogel of Microbially Reduced Graphene Oxide.</title>
        <authorList>
            <person name="Yoshida N."/>
            <person name="Goto Y."/>
            <person name="Miyata Y."/>
        </authorList>
    </citation>
    <scope>NUCLEOTIDE SEQUENCE [LARGE SCALE GENOMIC DNA]</scope>
    <source>
        <strain evidence="6 7">NIT-T3</strain>
    </source>
</reference>
<keyword evidence="7" id="KW-1185">Reference proteome</keyword>
<dbReference type="PANTHER" id="PTHR11360">
    <property type="entry name" value="MONOCARBOXYLATE TRANSPORTER"/>
    <property type="match status" value="1"/>
</dbReference>
<sequence length="414" mass="43666">MIDKSSRWPFHYGWVIVLTGALTLFACLGLARFAFGMLLPAMREGLGLSYDQMGWTRTGNFVGYLVSVALAPLLIRHWRPRATMVFGLLLIALCMLGISICHGLLPVVFLYALVGVGSGFANIPVMVLVSHWFRRERRGRAAGMMVMGNGAAIIFSGILIPWLNRLLGPQGWRTGWLVLGLITLAAGLLAAVLVRNDPAEMGLEPVGRKVPLPTALVEEQREAGSGRILAQLGLLYHIFGATYMVYGTFIVTTMVVEFGFAEARAGMFWSWVGFFSLFSGVGFGTLSDRVGRRGGLGVVFAIQTLAYLLAGSAAGEAALLLSVMLYGLSAFAIPTIMAAAVGDYLGLARAPAAFSLITVFFAIGQALGPGAAGLAAEAAGSFTISFLAAAALTACGALLTLLLPPQGAKKGGRA</sequence>
<evidence type="ECO:0000313" key="7">
    <source>
        <dbReference type="Proteomes" id="UP001319827"/>
    </source>
</evidence>
<dbReference type="EMBL" id="AP024355">
    <property type="protein sequence ID" value="BCR06222.1"/>
    <property type="molecule type" value="Genomic_DNA"/>
</dbReference>
<keyword evidence="1 4" id="KW-0812">Transmembrane</keyword>
<feature type="transmembrane region" description="Helical" evidence="4">
    <location>
        <begin position="234"/>
        <end position="256"/>
    </location>
</feature>
<dbReference type="PROSITE" id="PS50850">
    <property type="entry name" value="MFS"/>
    <property type="match status" value="1"/>
</dbReference>
<organism evidence="6 7">
    <name type="scientific">Desulfuromonas versatilis</name>
    <dbReference type="NCBI Taxonomy" id="2802975"/>
    <lineage>
        <taxon>Bacteria</taxon>
        <taxon>Pseudomonadati</taxon>
        <taxon>Thermodesulfobacteriota</taxon>
        <taxon>Desulfuromonadia</taxon>
        <taxon>Desulfuromonadales</taxon>
        <taxon>Desulfuromonadaceae</taxon>
        <taxon>Desulfuromonas</taxon>
    </lineage>
</organism>
<dbReference type="SUPFAM" id="SSF103473">
    <property type="entry name" value="MFS general substrate transporter"/>
    <property type="match status" value="1"/>
</dbReference>